<sequence>MNSREIEEGLKVEEIYNRIILILYNYYFILFKIDDVQSFSYQVMIILMHIHKLRRLGLYTEVSYAGRSEIIFSKSEWEKVISLIDNMVSLSHKRILEQVPIEDRNDYILSLLDVNEATTSENFEEFETDIDNIKNKYYVFLVKRIEATDTNIEQSYCKFIMTSEGFSYQYNGYKKSEVRLQEKANLFALLAAGWAIFTWLTENDNPFVKIDTLSKLTFLLIIYFSLFFMYFLRRKKNIGMVFLGIIFLFIIYA</sequence>
<keyword evidence="1" id="KW-0472">Membrane</keyword>
<dbReference type="RefSeq" id="WP_098974999.1">
    <property type="nucleotide sequence ID" value="NZ_CP077115.1"/>
</dbReference>
<reference evidence="2 3" key="1">
    <citation type="submission" date="2017-06" db="EMBL/GenBank/DDBJ databases">
        <title>Draft genome sequence of Fusobacterium nucleatum subsp. polymorphum KCOM 1271 (=ChDC F305).</title>
        <authorList>
            <person name="Kook J.-K."/>
            <person name="Park S.-N."/>
            <person name="Lim Y.K."/>
            <person name="Roh H."/>
        </authorList>
    </citation>
    <scope>NUCLEOTIDE SEQUENCE [LARGE SCALE GENOMIC DNA]</scope>
    <source>
        <strain evidence="3">KCOM 1271 (ChDC F305)</strain>
    </source>
</reference>
<evidence type="ECO:0000313" key="2">
    <source>
        <dbReference type="EMBL" id="PHI07460.1"/>
    </source>
</evidence>
<gene>
    <name evidence="2" type="ORF">CBG54_10955</name>
</gene>
<evidence type="ECO:0000313" key="3">
    <source>
        <dbReference type="Proteomes" id="UP000224182"/>
    </source>
</evidence>
<keyword evidence="1" id="KW-1133">Transmembrane helix</keyword>
<organism evidence="2 3">
    <name type="scientific">Fusobacterium nucleatum subsp. polymorphum</name>
    <name type="common">Fusobacterium polymorphum</name>
    <dbReference type="NCBI Taxonomy" id="76857"/>
    <lineage>
        <taxon>Bacteria</taxon>
        <taxon>Fusobacteriati</taxon>
        <taxon>Fusobacteriota</taxon>
        <taxon>Fusobacteriia</taxon>
        <taxon>Fusobacteriales</taxon>
        <taxon>Fusobacteriaceae</taxon>
        <taxon>Fusobacterium</taxon>
    </lineage>
</organism>
<dbReference type="EMBL" id="NIRN01000001">
    <property type="protein sequence ID" value="PHI07460.1"/>
    <property type="molecule type" value="Genomic_DNA"/>
</dbReference>
<keyword evidence="1" id="KW-0812">Transmembrane</keyword>
<proteinExistence type="predicted"/>
<feature type="transmembrane region" description="Helical" evidence="1">
    <location>
        <begin position="237"/>
        <end position="252"/>
    </location>
</feature>
<feature type="transmembrane region" description="Helical" evidence="1">
    <location>
        <begin position="184"/>
        <end position="201"/>
    </location>
</feature>
<evidence type="ECO:0000256" key="1">
    <source>
        <dbReference type="SAM" id="Phobius"/>
    </source>
</evidence>
<feature type="transmembrane region" description="Helical" evidence="1">
    <location>
        <begin position="213"/>
        <end position="232"/>
    </location>
</feature>
<comment type="caution">
    <text evidence="2">The sequence shown here is derived from an EMBL/GenBank/DDBJ whole genome shotgun (WGS) entry which is preliminary data.</text>
</comment>
<dbReference type="AlphaFoldDB" id="A0A2C6A6V9"/>
<name>A0A2C6A6V9_FUSNP</name>
<accession>A0A2C6A6V9</accession>
<dbReference type="Proteomes" id="UP000224182">
    <property type="component" value="Unassembled WGS sequence"/>
</dbReference>
<protein>
    <submittedName>
        <fullName evidence="2">Uncharacterized protein</fullName>
    </submittedName>
</protein>